<evidence type="ECO:0000256" key="1">
    <source>
        <dbReference type="SAM" id="Phobius"/>
    </source>
</evidence>
<feature type="transmembrane region" description="Helical" evidence="1">
    <location>
        <begin position="85"/>
        <end position="108"/>
    </location>
</feature>
<dbReference type="EMBL" id="JGYX01000007">
    <property type="protein sequence ID" value="KFI59927.1"/>
    <property type="molecule type" value="Genomic_DNA"/>
</dbReference>
<dbReference type="Proteomes" id="UP000029046">
    <property type="component" value="Unassembled WGS sequence"/>
</dbReference>
<keyword evidence="1" id="KW-0812">Transmembrane</keyword>
<reference evidence="2 3" key="1">
    <citation type="submission" date="2014-03" db="EMBL/GenBank/DDBJ databases">
        <title>Genomics of Bifidobacteria.</title>
        <authorList>
            <person name="Ventura M."/>
            <person name="Milani C."/>
            <person name="Lugli G.A."/>
        </authorList>
    </citation>
    <scope>NUCLEOTIDE SEQUENCE [LARGE SCALE GENOMIC DNA]</scope>
    <source>
        <strain evidence="2 3">LMG 11586</strain>
    </source>
</reference>
<feature type="transmembrane region" description="Helical" evidence="1">
    <location>
        <begin position="155"/>
        <end position="174"/>
    </location>
</feature>
<evidence type="ECO:0000313" key="3">
    <source>
        <dbReference type="Proteomes" id="UP000029046"/>
    </source>
</evidence>
<organism evidence="2 3">
    <name type="scientific">Bifidobacterium pullorum subsp. gallinarum</name>
    <dbReference type="NCBI Taxonomy" id="78344"/>
    <lineage>
        <taxon>Bacteria</taxon>
        <taxon>Bacillati</taxon>
        <taxon>Actinomycetota</taxon>
        <taxon>Actinomycetes</taxon>
        <taxon>Bifidobacteriales</taxon>
        <taxon>Bifidobacteriaceae</taxon>
        <taxon>Bifidobacterium</taxon>
    </lineage>
</organism>
<sequence length="399" mass="42705">MARLGGTSHAVPLRKKGEQDMGDEGWLARHGLYFWFLVISGVCLVVNLVDGMVLMSHGPSVGIGVLLVACVVADLWMAVRPRIGCWTVFLVLLAGTLSPVPFPASYLLSCLAAAGFLGYLGIKLGVAACVPGVLYAVLLAVLHHQEYRPGQGTPLSFALLCVIAALAGISLRLTRQRDTERIRRAAAGRNAQTARRLHDYTTNDLCSIIMMTDRLEHGEVGVGQAGGQIRDLATSALEHTRTVIRTLESSLPDDGEPSEPQDFTRQLGGIASEQQRSLSLMGFQGSILVPTHLAWEPDPERGDMICGLLRELAGNIVKYASPSGGYTISVMQTGEAIIVSALNAHSQSGAVGLSSGLRRYRELVDRNGGTWSQSDDGITWSLHVELPRGAMASQAEDIA</sequence>
<feature type="transmembrane region" description="Helical" evidence="1">
    <location>
        <begin position="61"/>
        <end position="79"/>
    </location>
</feature>
<dbReference type="RefSeq" id="WP_033507332.1">
    <property type="nucleotide sequence ID" value="NZ_JGYX01000007.1"/>
</dbReference>
<keyword evidence="1" id="KW-1133">Transmembrane helix</keyword>
<name>A0A087AMC7_9BIFI</name>
<feature type="transmembrane region" description="Helical" evidence="1">
    <location>
        <begin position="32"/>
        <end position="49"/>
    </location>
</feature>
<protein>
    <submittedName>
        <fullName evidence="2">Two-component sensor protein</fullName>
    </submittedName>
</protein>
<comment type="caution">
    <text evidence="2">The sequence shown here is derived from an EMBL/GenBank/DDBJ whole genome shotgun (WGS) entry which is preliminary data.</text>
</comment>
<feature type="transmembrane region" description="Helical" evidence="1">
    <location>
        <begin position="120"/>
        <end position="143"/>
    </location>
</feature>
<keyword evidence="1" id="KW-0472">Membrane</keyword>
<dbReference type="OrthoDB" id="3230748at2"/>
<dbReference type="eggNOG" id="COG4585">
    <property type="taxonomic scope" value="Bacteria"/>
</dbReference>
<accession>A0A087AMC7</accession>
<gene>
    <name evidence="2" type="ORF">BIGA_1597</name>
</gene>
<keyword evidence="3" id="KW-1185">Reference proteome</keyword>
<dbReference type="AlphaFoldDB" id="A0A087AMC7"/>
<evidence type="ECO:0000313" key="2">
    <source>
        <dbReference type="EMBL" id="KFI59927.1"/>
    </source>
</evidence>
<proteinExistence type="predicted"/>